<evidence type="ECO:0000313" key="2">
    <source>
        <dbReference type="Proteomes" id="UP001054945"/>
    </source>
</evidence>
<reference evidence="1 2" key="1">
    <citation type="submission" date="2021-06" db="EMBL/GenBank/DDBJ databases">
        <title>Caerostris extrusa draft genome.</title>
        <authorList>
            <person name="Kono N."/>
            <person name="Arakawa K."/>
        </authorList>
    </citation>
    <scope>NUCLEOTIDE SEQUENCE [LARGE SCALE GENOMIC DNA]</scope>
</reference>
<evidence type="ECO:0000313" key="1">
    <source>
        <dbReference type="EMBL" id="GIY23672.1"/>
    </source>
</evidence>
<sequence length="101" mass="11112">MVQKRKSIVKINTPFSQVPNGIIGNSSHPASSGDDILKIHEHHSITKLPLTPSILKSFIAYRIERNKACKIDSLLDKTPSSLQVFCNSSLQHPPSIISPNV</sequence>
<keyword evidence="2" id="KW-1185">Reference proteome</keyword>
<protein>
    <submittedName>
        <fullName evidence="1">Uncharacterized protein</fullName>
    </submittedName>
</protein>
<comment type="caution">
    <text evidence="1">The sequence shown here is derived from an EMBL/GenBank/DDBJ whole genome shotgun (WGS) entry which is preliminary data.</text>
</comment>
<accession>A0AAV4RTB3</accession>
<proteinExistence type="predicted"/>
<dbReference type="AlphaFoldDB" id="A0AAV4RTB3"/>
<dbReference type="EMBL" id="BPLR01008300">
    <property type="protein sequence ID" value="GIY23672.1"/>
    <property type="molecule type" value="Genomic_DNA"/>
</dbReference>
<organism evidence="1 2">
    <name type="scientific">Caerostris extrusa</name>
    <name type="common">Bark spider</name>
    <name type="synonym">Caerostris bankana</name>
    <dbReference type="NCBI Taxonomy" id="172846"/>
    <lineage>
        <taxon>Eukaryota</taxon>
        <taxon>Metazoa</taxon>
        <taxon>Ecdysozoa</taxon>
        <taxon>Arthropoda</taxon>
        <taxon>Chelicerata</taxon>
        <taxon>Arachnida</taxon>
        <taxon>Araneae</taxon>
        <taxon>Araneomorphae</taxon>
        <taxon>Entelegynae</taxon>
        <taxon>Araneoidea</taxon>
        <taxon>Araneidae</taxon>
        <taxon>Caerostris</taxon>
    </lineage>
</organism>
<gene>
    <name evidence="1" type="ORF">CEXT_223131</name>
</gene>
<name>A0AAV4RTB3_CAEEX</name>
<dbReference type="Proteomes" id="UP001054945">
    <property type="component" value="Unassembled WGS sequence"/>
</dbReference>